<evidence type="ECO:0000313" key="6">
    <source>
        <dbReference type="Proteomes" id="UP000046393"/>
    </source>
</evidence>
<dbReference type="Gene3D" id="2.60.40.4100">
    <property type="entry name" value="Zona pellucida, ZP-C domain"/>
    <property type="match status" value="1"/>
</dbReference>
<dbReference type="PROSITE" id="PS51034">
    <property type="entry name" value="ZP_2"/>
    <property type="match status" value="1"/>
</dbReference>
<dbReference type="STRING" id="451379.A0A0N5AWX5"/>
<feature type="domain" description="Apple" evidence="4">
    <location>
        <begin position="176"/>
        <end position="264"/>
    </location>
</feature>
<dbReference type="SUPFAM" id="SSF57414">
    <property type="entry name" value="Hairpin loop containing domain-like"/>
    <property type="match status" value="5"/>
</dbReference>
<proteinExistence type="predicted"/>
<feature type="region of interest" description="Disordered" evidence="2">
    <location>
        <begin position="552"/>
        <end position="622"/>
    </location>
</feature>
<dbReference type="InterPro" id="IPR003609">
    <property type="entry name" value="Pan_app"/>
</dbReference>
<feature type="domain" description="Apple" evidence="4">
    <location>
        <begin position="460"/>
        <end position="538"/>
    </location>
</feature>
<keyword evidence="3" id="KW-0472">Membrane</keyword>
<dbReference type="CDD" id="cd01099">
    <property type="entry name" value="PAN_AP_HGF"/>
    <property type="match status" value="4"/>
</dbReference>
<feature type="domain" description="Apple" evidence="4">
    <location>
        <begin position="271"/>
        <end position="360"/>
    </location>
</feature>
<feature type="domain" description="Apple" evidence="4">
    <location>
        <begin position="85"/>
        <end position="171"/>
    </location>
</feature>
<dbReference type="SMART" id="SM00473">
    <property type="entry name" value="PAN_AP"/>
    <property type="match status" value="6"/>
</dbReference>
<dbReference type="AlphaFoldDB" id="A0A0N5AWX5"/>
<dbReference type="InterPro" id="IPR042235">
    <property type="entry name" value="ZP-C_dom"/>
</dbReference>
<dbReference type="FunFam" id="3.50.4.10:FF:000014">
    <property type="entry name" value="NOmpA Homolog (Drosophila nompA: no mechanoreceptor potential A)"/>
    <property type="match status" value="2"/>
</dbReference>
<evidence type="ECO:0000259" key="5">
    <source>
        <dbReference type="PROSITE" id="PS51034"/>
    </source>
</evidence>
<sequence length="1046" mass="116114">ASFKECGDDESAIFILQHNATVSKVLKRIRANTLLECTDSCSASKECAGVVYENTNCNLLSSIGENGEISDPILSKICVKSAQICSSPFQFDVHEQKILVGFAREVVSADSLSVCLAACLNAFDTFGFECESVMYYPVDSECILNTEDRLDRPDLFIDELEDNVIYLDNNCAGSQCYAPYVTQYIAMEGKQLANELDLRFNVDLETCESLCTQRLSTTANDFNCKSFMHNPKTNTCILSDERSKPLGRAELVDAEGFTYYEKKCFASPRTCRNTPAFNRVSKMILVGFAAFVMENVPSVTMCLDQCTNPPPETEDFVCKSVMYYYNEQECILNAETRHTKPDLFIPEGDEFQVDYFDITCQLGNETCPEGTSLRSIRTINAALPEGEGSLHVLQSTGNSVGECLAKCYNFAPEKCRSFNYHKQTSECDLLYVDGKTTLRPEVRQAVDSYDLHCLAARPDCSLNKDGATFSRYLYTKQAGLPTEQYESLALNKCLDLCSKSQRCEGVNYNRRNGHCDLFEQIEGSGDPNDFTDFYKNLCLLKETDSGYSAAANVPRQHGQNATTNSKADSRAEILGANKVKPTIREHDGPKKVPEPEEEGSKHPFHKHPKAEGTLTLSAKPPPEPVLVPADAVRTICNYEGIKVQVKNKEAFTGVMFVKNKYDTCRVEVTNSDSAVLVLGLPRDFGSRIVESDISNITTMATETVKKTGKADDQKPKIDLRSKRELGEHSHDCGIVDLLNGTYKSTVVVQTNNLGIPGLVTSMDQIYEVSCDYSSMLGGKVMTGANLSVHGPEATLIQPRGKIELGNPVMMQLLNGDGEHQPLLQAKLGDVLELRWEMVAMDEELDFFVRDCFAEPGGNGINKEKLELIEDGCPTPAVAQKLIPTPVQIVSSVAKATKMQAFRFDSSNTVRITCHLDICKGKCEEARCSQDKAKTSKRRRRSENSVVELETERYKVPRHAQATTSLLIIDPLQQINEPIALGRSQNFEFSRETPTISVASNDGQLCMEKSTILTVFGILFLLTVVQAIVVSQYVFRRLLLRSKVVEE</sequence>
<dbReference type="WBParaSite" id="SMUV_0000943901-mRNA-1">
    <property type="protein sequence ID" value="SMUV_0000943901-mRNA-1"/>
    <property type="gene ID" value="SMUV_0000943901"/>
</dbReference>
<organism evidence="6 7">
    <name type="scientific">Syphacia muris</name>
    <dbReference type="NCBI Taxonomy" id="451379"/>
    <lineage>
        <taxon>Eukaryota</taxon>
        <taxon>Metazoa</taxon>
        <taxon>Ecdysozoa</taxon>
        <taxon>Nematoda</taxon>
        <taxon>Chromadorea</taxon>
        <taxon>Rhabditida</taxon>
        <taxon>Spirurina</taxon>
        <taxon>Oxyuridomorpha</taxon>
        <taxon>Oxyuroidea</taxon>
        <taxon>Oxyuridae</taxon>
        <taxon>Syphacia</taxon>
    </lineage>
</organism>
<keyword evidence="3" id="KW-1133">Transmembrane helix</keyword>
<dbReference type="InterPro" id="IPR052774">
    <property type="entry name" value="Celegans_DevNeuronal_Protein"/>
</dbReference>
<dbReference type="Pfam" id="PF00024">
    <property type="entry name" value="PAN_1"/>
    <property type="match status" value="5"/>
</dbReference>
<dbReference type="SMART" id="SM00241">
    <property type="entry name" value="ZP"/>
    <property type="match status" value="1"/>
</dbReference>
<feature type="transmembrane region" description="Helical" evidence="3">
    <location>
        <begin position="1011"/>
        <end position="1034"/>
    </location>
</feature>
<feature type="domain" description="Apple" evidence="4">
    <location>
        <begin position="6"/>
        <end position="78"/>
    </location>
</feature>
<keyword evidence="6" id="KW-1185">Reference proteome</keyword>
<dbReference type="Gene3D" id="3.50.4.10">
    <property type="entry name" value="Hepatocyte Growth Factor"/>
    <property type="match status" value="4"/>
</dbReference>
<dbReference type="Proteomes" id="UP000046393">
    <property type="component" value="Unplaced"/>
</dbReference>
<dbReference type="InterPro" id="IPR001507">
    <property type="entry name" value="ZP_dom"/>
</dbReference>
<evidence type="ECO:0000313" key="7">
    <source>
        <dbReference type="WBParaSite" id="SMUV_0000943901-mRNA-1"/>
    </source>
</evidence>
<dbReference type="PANTHER" id="PTHR47327">
    <property type="entry name" value="FI18240P1-RELATED"/>
    <property type="match status" value="1"/>
</dbReference>
<protein>
    <submittedName>
        <fullName evidence="7">PAN domain protein</fullName>
    </submittedName>
</protein>
<feature type="compositionally biased region" description="Polar residues" evidence="2">
    <location>
        <begin position="557"/>
        <end position="566"/>
    </location>
</feature>
<keyword evidence="1" id="KW-1015">Disulfide bond</keyword>
<evidence type="ECO:0000256" key="1">
    <source>
        <dbReference type="ARBA" id="ARBA00023157"/>
    </source>
</evidence>
<feature type="domain" description="Apple" evidence="4">
    <location>
        <begin position="367"/>
        <end position="453"/>
    </location>
</feature>
<evidence type="ECO:0000259" key="4">
    <source>
        <dbReference type="PROSITE" id="PS50948"/>
    </source>
</evidence>
<dbReference type="InterPro" id="IPR055355">
    <property type="entry name" value="ZP-C"/>
</dbReference>
<keyword evidence="3" id="KW-0812">Transmembrane</keyword>
<feature type="domain" description="ZP" evidence="5">
    <location>
        <begin position="635"/>
        <end position="934"/>
    </location>
</feature>
<reference evidence="7" key="1">
    <citation type="submission" date="2017-02" db="UniProtKB">
        <authorList>
            <consortium name="WormBaseParasite"/>
        </authorList>
    </citation>
    <scope>IDENTIFICATION</scope>
</reference>
<dbReference type="Pfam" id="PF00100">
    <property type="entry name" value="Zona_pellucida"/>
    <property type="match status" value="1"/>
</dbReference>
<name>A0A0N5AWX5_9BILA</name>
<dbReference type="PROSITE" id="PS50948">
    <property type="entry name" value="PAN"/>
    <property type="match status" value="6"/>
</dbReference>
<accession>A0A0N5AWX5</accession>
<dbReference type="PANTHER" id="PTHR47327:SF4">
    <property type="entry name" value="APPLE DOMAIN-CONTAINING PROTEIN-RELATED"/>
    <property type="match status" value="1"/>
</dbReference>
<evidence type="ECO:0000256" key="2">
    <source>
        <dbReference type="SAM" id="MobiDB-lite"/>
    </source>
</evidence>
<evidence type="ECO:0000256" key="3">
    <source>
        <dbReference type="SAM" id="Phobius"/>
    </source>
</evidence>
<feature type="compositionally biased region" description="Basic and acidic residues" evidence="2">
    <location>
        <begin position="582"/>
        <end position="601"/>
    </location>
</feature>
<dbReference type="GO" id="GO:0009653">
    <property type="term" value="P:anatomical structure morphogenesis"/>
    <property type="evidence" value="ECO:0007669"/>
    <property type="project" value="TreeGrafter"/>
</dbReference>